<gene>
    <name evidence="2" type="ORF">ACFOY2_43895</name>
</gene>
<dbReference type="Gene3D" id="1.10.10.10">
    <property type="entry name" value="Winged helix-like DNA-binding domain superfamily/Winged helix DNA-binding domain"/>
    <property type="match status" value="1"/>
</dbReference>
<comment type="caution">
    <text evidence="2">The sequence shown here is derived from an EMBL/GenBank/DDBJ whole genome shotgun (WGS) entry which is preliminary data.</text>
</comment>
<proteinExistence type="predicted"/>
<dbReference type="PRINTS" id="PR00598">
    <property type="entry name" value="HTHMARR"/>
</dbReference>
<reference evidence="3" key="1">
    <citation type="journal article" date="2019" name="Int. J. Syst. Evol. Microbiol.">
        <title>The Global Catalogue of Microorganisms (GCM) 10K type strain sequencing project: providing services to taxonomists for standard genome sequencing and annotation.</title>
        <authorList>
            <consortium name="The Broad Institute Genomics Platform"/>
            <consortium name="The Broad Institute Genome Sequencing Center for Infectious Disease"/>
            <person name="Wu L."/>
            <person name="Ma J."/>
        </authorList>
    </citation>
    <scope>NUCLEOTIDE SEQUENCE [LARGE SCALE GENOMIC DNA]</scope>
    <source>
        <strain evidence="3">TBRC 1276</strain>
    </source>
</reference>
<dbReference type="InterPro" id="IPR039422">
    <property type="entry name" value="MarR/SlyA-like"/>
</dbReference>
<dbReference type="PANTHER" id="PTHR33164">
    <property type="entry name" value="TRANSCRIPTIONAL REGULATOR, MARR FAMILY"/>
    <property type="match status" value="1"/>
</dbReference>
<evidence type="ECO:0000259" key="1">
    <source>
        <dbReference type="PROSITE" id="PS50995"/>
    </source>
</evidence>
<protein>
    <submittedName>
        <fullName evidence="2">MarR family winged helix-turn-helix transcriptional regulator</fullName>
    </submittedName>
</protein>
<evidence type="ECO:0000313" key="2">
    <source>
        <dbReference type="EMBL" id="MFC4014232.1"/>
    </source>
</evidence>
<evidence type="ECO:0000313" key="3">
    <source>
        <dbReference type="Proteomes" id="UP001595851"/>
    </source>
</evidence>
<dbReference type="InterPro" id="IPR036390">
    <property type="entry name" value="WH_DNA-bd_sf"/>
</dbReference>
<dbReference type="PROSITE" id="PS50995">
    <property type="entry name" value="HTH_MARR_2"/>
    <property type="match status" value="1"/>
</dbReference>
<dbReference type="Proteomes" id="UP001595851">
    <property type="component" value="Unassembled WGS sequence"/>
</dbReference>
<dbReference type="SMART" id="SM00347">
    <property type="entry name" value="HTH_MARR"/>
    <property type="match status" value="1"/>
</dbReference>
<dbReference type="InterPro" id="IPR036388">
    <property type="entry name" value="WH-like_DNA-bd_sf"/>
</dbReference>
<dbReference type="EMBL" id="JBHSBI010000033">
    <property type="protein sequence ID" value="MFC4014232.1"/>
    <property type="molecule type" value="Genomic_DNA"/>
</dbReference>
<feature type="domain" description="HTH marR-type" evidence="1">
    <location>
        <begin position="32"/>
        <end position="163"/>
    </location>
</feature>
<dbReference type="PANTHER" id="PTHR33164:SF107">
    <property type="entry name" value="TRANSCRIPTIONAL REGULATORY PROTEIN"/>
    <property type="match status" value="1"/>
</dbReference>
<dbReference type="RefSeq" id="WP_379534080.1">
    <property type="nucleotide sequence ID" value="NZ_JBHSBI010000033.1"/>
</dbReference>
<dbReference type="InterPro" id="IPR000835">
    <property type="entry name" value="HTH_MarR-typ"/>
</dbReference>
<sequence length="173" mass="18103">MTKTGQSSAATDSGAGLGCAGDGVQAGLDAAQMDAATGLVQLTALVQGLYARVSERHGLTPVQAKLLCVLLDGPRGMADLAHCFGVEKAALTGLMDRAERRGLARRSPVPGDRRALQVTLTDAGHEAATAFHAEVSAELSHLITPLADDDREQFRTTMAQIITHCRASASNRR</sequence>
<dbReference type="Pfam" id="PF12802">
    <property type="entry name" value="MarR_2"/>
    <property type="match status" value="1"/>
</dbReference>
<accession>A0ABV8GPI2</accession>
<keyword evidence="3" id="KW-1185">Reference proteome</keyword>
<organism evidence="2 3">
    <name type="scientific">Nonomuraea purpurea</name>
    <dbReference type="NCBI Taxonomy" id="1849276"/>
    <lineage>
        <taxon>Bacteria</taxon>
        <taxon>Bacillati</taxon>
        <taxon>Actinomycetota</taxon>
        <taxon>Actinomycetes</taxon>
        <taxon>Streptosporangiales</taxon>
        <taxon>Streptosporangiaceae</taxon>
        <taxon>Nonomuraea</taxon>
    </lineage>
</organism>
<dbReference type="SUPFAM" id="SSF46785">
    <property type="entry name" value="Winged helix' DNA-binding domain"/>
    <property type="match status" value="1"/>
</dbReference>
<name>A0ABV8GPI2_9ACTN</name>